<dbReference type="InterPro" id="IPR036526">
    <property type="entry name" value="C-N_Hydrolase_sf"/>
</dbReference>
<organism evidence="1 2">
    <name type="scientific">Gracilibacillus oryzae</name>
    <dbReference type="NCBI Taxonomy" id="1672701"/>
    <lineage>
        <taxon>Bacteria</taxon>
        <taxon>Bacillati</taxon>
        <taxon>Bacillota</taxon>
        <taxon>Bacilli</taxon>
        <taxon>Bacillales</taxon>
        <taxon>Bacillaceae</taxon>
        <taxon>Gracilibacillus</taxon>
    </lineage>
</organism>
<dbReference type="SUPFAM" id="SSF56317">
    <property type="entry name" value="Carbon-nitrogen hydrolase"/>
    <property type="match status" value="1"/>
</dbReference>
<sequence>MKILIIQPKLEKQVDQLEAELVNNPAVDIVIFPEGYLNENVEKACDLAKKFNTVLIGGYRRLKENPKDRFLIINRMGEVVFDRVKYGNTTLHTIEGLKTGHILCDELIVHNIKSEDFYDADLIIHPIGVGMFSEAQFEEWITEATKIATQSNTMIIGTSHADGSFGDTGISIPIAYCIDKDGLVVFISANDVRTRLLNFETREVYF</sequence>
<dbReference type="AlphaFoldDB" id="A0A7C8KTJ7"/>
<dbReference type="EMBL" id="WEID01000057">
    <property type="protein sequence ID" value="KAB8133647.1"/>
    <property type="molecule type" value="Genomic_DNA"/>
</dbReference>
<evidence type="ECO:0000313" key="1">
    <source>
        <dbReference type="EMBL" id="KAB8133647.1"/>
    </source>
</evidence>
<dbReference type="Proteomes" id="UP000480246">
    <property type="component" value="Unassembled WGS sequence"/>
</dbReference>
<accession>A0A7C8KTJ7</accession>
<keyword evidence="2" id="KW-1185">Reference proteome</keyword>
<dbReference type="OrthoDB" id="1894469at2"/>
<name>A0A7C8KTJ7_9BACI</name>
<protein>
    <recommendedName>
        <fullName evidence="3">CN hydrolase domain-containing protein</fullName>
    </recommendedName>
</protein>
<proteinExistence type="predicted"/>
<evidence type="ECO:0000313" key="2">
    <source>
        <dbReference type="Proteomes" id="UP000480246"/>
    </source>
</evidence>
<reference evidence="1 2" key="1">
    <citation type="submission" date="2019-10" db="EMBL/GenBank/DDBJ databases">
        <title>Gracilibacillus sp. nov. isolated from rice seeds.</title>
        <authorList>
            <person name="He S."/>
        </authorList>
    </citation>
    <scope>NUCLEOTIDE SEQUENCE [LARGE SCALE GENOMIC DNA]</scope>
    <source>
        <strain evidence="1 2">TD8</strain>
    </source>
</reference>
<comment type="caution">
    <text evidence="1">The sequence shown here is derived from an EMBL/GenBank/DDBJ whole genome shotgun (WGS) entry which is preliminary data.</text>
</comment>
<evidence type="ECO:0008006" key="3">
    <source>
        <dbReference type="Google" id="ProtNLM"/>
    </source>
</evidence>
<gene>
    <name evidence="1" type="ORF">F9U64_12155</name>
</gene>